<protein>
    <recommendedName>
        <fullName evidence="6">3'-5' exonuclease DinG</fullName>
        <ecNumber evidence="6">3.1.-.-</ecNumber>
    </recommendedName>
</protein>
<dbReference type="SUPFAM" id="SSF53098">
    <property type="entry name" value="Ribonuclease H-like"/>
    <property type="match status" value="1"/>
</dbReference>
<dbReference type="InterPro" id="IPR006555">
    <property type="entry name" value="ATP-dep_Helicase_C"/>
</dbReference>
<comment type="function">
    <text evidence="6">3'-5' exonuclease.</text>
</comment>
<evidence type="ECO:0000256" key="4">
    <source>
        <dbReference type="ARBA" id="ARBA00022839"/>
    </source>
</evidence>
<proteinExistence type="inferred from homology"/>
<dbReference type="PANTHER" id="PTHR30231">
    <property type="entry name" value="DNA POLYMERASE III SUBUNIT EPSILON"/>
    <property type="match status" value="1"/>
</dbReference>
<gene>
    <name evidence="6" type="primary">dinG</name>
    <name evidence="8" type="ORF">ACFSX4_02575</name>
</gene>
<evidence type="ECO:0000256" key="5">
    <source>
        <dbReference type="ARBA" id="ARBA00022840"/>
    </source>
</evidence>
<evidence type="ECO:0000313" key="8">
    <source>
        <dbReference type="EMBL" id="MFD2829334.1"/>
    </source>
</evidence>
<keyword evidence="4 6" id="KW-0269">Exonuclease</keyword>
<dbReference type="InterPro" id="IPR013520">
    <property type="entry name" value="Ribonucl_H"/>
</dbReference>
<evidence type="ECO:0000256" key="2">
    <source>
        <dbReference type="ARBA" id="ARBA00022741"/>
    </source>
</evidence>
<dbReference type="InterPro" id="IPR006310">
    <property type="entry name" value="DinG"/>
</dbReference>
<dbReference type="SUPFAM" id="SSF52540">
    <property type="entry name" value="P-loop containing nucleoside triphosphate hydrolases"/>
    <property type="match status" value="1"/>
</dbReference>
<dbReference type="Gene3D" id="3.30.420.10">
    <property type="entry name" value="Ribonuclease H-like superfamily/Ribonuclease H"/>
    <property type="match status" value="1"/>
</dbReference>
<evidence type="ECO:0000256" key="6">
    <source>
        <dbReference type="RuleBase" id="RU364106"/>
    </source>
</evidence>
<dbReference type="GO" id="GO:0004386">
    <property type="term" value="F:helicase activity"/>
    <property type="evidence" value="ECO:0007669"/>
    <property type="project" value="UniProtKB-KW"/>
</dbReference>
<dbReference type="Gene3D" id="3.40.50.300">
    <property type="entry name" value="P-loop containing nucleotide triphosphate hydrolases"/>
    <property type="match status" value="2"/>
</dbReference>
<dbReference type="SMART" id="SM00479">
    <property type="entry name" value="EXOIII"/>
    <property type="match status" value="1"/>
</dbReference>
<evidence type="ECO:0000313" key="9">
    <source>
        <dbReference type="Proteomes" id="UP001597519"/>
    </source>
</evidence>
<comment type="similarity">
    <text evidence="6">Belongs to the helicase family. DinG subfamily. Type 2 sub-subfamily.</text>
</comment>
<evidence type="ECO:0000256" key="1">
    <source>
        <dbReference type="ARBA" id="ARBA00022722"/>
    </source>
</evidence>
<accession>A0ABW5WVD0</accession>
<dbReference type="InterPro" id="IPR006935">
    <property type="entry name" value="Helicase/UvrB_N"/>
</dbReference>
<dbReference type="InterPro" id="IPR014013">
    <property type="entry name" value="Helic_SF1/SF2_ATP-bd_DinG/Rad3"/>
</dbReference>
<dbReference type="RefSeq" id="WP_377771244.1">
    <property type="nucleotide sequence ID" value="NZ_JBHUOQ010000001.1"/>
</dbReference>
<dbReference type="PROSITE" id="PS51193">
    <property type="entry name" value="HELICASE_ATP_BIND_2"/>
    <property type="match status" value="1"/>
</dbReference>
<reference evidence="9" key="1">
    <citation type="journal article" date="2019" name="Int. J. Syst. Evol. Microbiol.">
        <title>The Global Catalogue of Microorganisms (GCM) 10K type strain sequencing project: providing services to taxonomists for standard genome sequencing and annotation.</title>
        <authorList>
            <consortium name="The Broad Institute Genomics Platform"/>
            <consortium name="The Broad Institute Genome Sequencing Center for Infectious Disease"/>
            <person name="Wu L."/>
            <person name="Ma J."/>
        </authorList>
    </citation>
    <scope>NUCLEOTIDE SEQUENCE [LARGE SCALE GENOMIC DNA]</scope>
    <source>
        <strain evidence="9">KCTC 33575</strain>
    </source>
</reference>
<dbReference type="EC" id="3.1.-.-" evidence="6"/>
<dbReference type="InterPro" id="IPR027417">
    <property type="entry name" value="P-loop_NTPase"/>
</dbReference>
<dbReference type="Pfam" id="PF04851">
    <property type="entry name" value="ResIII"/>
    <property type="match status" value="1"/>
</dbReference>
<dbReference type="InterPro" id="IPR036397">
    <property type="entry name" value="RNaseH_sf"/>
</dbReference>
<dbReference type="Proteomes" id="UP001597519">
    <property type="component" value="Unassembled WGS sequence"/>
</dbReference>
<keyword evidence="5 6" id="KW-0067">ATP-binding</keyword>
<comment type="caution">
    <text evidence="8">The sequence shown here is derived from an EMBL/GenBank/DDBJ whole genome shotgun (WGS) entry which is preliminary data.</text>
</comment>
<keyword evidence="1 6" id="KW-0540">Nuclease</keyword>
<dbReference type="Pfam" id="PF13307">
    <property type="entry name" value="Helicase_C_2"/>
    <property type="match status" value="1"/>
</dbReference>
<keyword evidence="8" id="KW-0347">Helicase</keyword>
<keyword evidence="9" id="KW-1185">Reference proteome</keyword>
<dbReference type="NCBIfam" id="TIGR01407">
    <property type="entry name" value="dinG_rel"/>
    <property type="match status" value="1"/>
</dbReference>
<dbReference type="EMBL" id="JBHUOQ010000001">
    <property type="protein sequence ID" value="MFD2829334.1"/>
    <property type="molecule type" value="Genomic_DNA"/>
</dbReference>
<dbReference type="InterPro" id="IPR012337">
    <property type="entry name" value="RNaseH-like_sf"/>
</dbReference>
<evidence type="ECO:0000259" key="7">
    <source>
        <dbReference type="PROSITE" id="PS51193"/>
    </source>
</evidence>
<keyword evidence="3 6" id="KW-0378">Hydrolase</keyword>
<dbReference type="NCBIfam" id="TIGR00573">
    <property type="entry name" value="dnaq"/>
    <property type="match status" value="1"/>
</dbReference>
<dbReference type="Pfam" id="PF00929">
    <property type="entry name" value="RNase_T"/>
    <property type="match status" value="1"/>
</dbReference>
<dbReference type="PANTHER" id="PTHR30231:SF41">
    <property type="entry name" value="DNA POLYMERASE III SUBUNIT EPSILON"/>
    <property type="match status" value="1"/>
</dbReference>
<dbReference type="CDD" id="cd06127">
    <property type="entry name" value="DEDDh"/>
    <property type="match status" value="1"/>
</dbReference>
<keyword evidence="2 6" id="KW-0547">Nucleotide-binding</keyword>
<name>A0ABW5WVD0_9STAP</name>
<organism evidence="8 9">
    <name type="scientific">Corticicoccus populi</name>
    <dbReference type="NCBI Taxonomy" id="1812821"/>
    <lineage>
        <taxon>Bacteria</taxon>
        <taxon>Bacillati</taxon>
        <taxon>Bacillota</taxon>
        <taxon>Bacilli</taxon>
        <taxon>Bacillales</taxon>
        <taxon>Staphylococcaceae</taxon>
        <taxon>Corticicoccus</taxon>
    </lineage>
</organism>
<dbReference type="InterPro" id="IPR006054">
    <property type="entry name" value="DnaQ"/>
</dbReference>
<feature type="domain" description="Helicase ATP-binding" evidence="7">
    <location>
        <begin position="238"/>
        <end position="496"/>
    </location>
</feature>
<evidence type="ECO:0000256" key="3">
    <source>
        <dbReference type="ARBA" id="ARBA00022801"/>
    </source>
</evidence>
<dbReference type="SMART" id="SM00491">
    <property type="entry name" value="HELICc2"/>
    <property type="match status" value="1"/>
</dbReference>
<sequence length="838" mass="96716">MYKGKFAVVDLETTGNNKDRDAVIQLSIVFIDQMTITSQFTTFLSDETELSPFIRELTSIEPEMLEGAPKFETVAGELFDMLNGYTFVAHNVDFDLRFLQSHFEKVNMSYQPLNIIDTVELSKIFLPSLIRYQLSEITDALGVELTNAHRADADALATAHIFLHIIEKMTETNSETLKKLYHLSKHLKYDLQALLFSVLADIQCPPGSELEQYSGFYFKKEAVEHVNLEPVSVDELYKKYIDLSDETYREDQLILSREIFSRFENKTHLAIEAYTGLGKTTAFLIAAVSYHSMYQKKILISTSRKILQNQMMTDAFLKLKKVLDLPVTAVNFKGRDNYIDLEAFNALLNSDDRNHEINILKMRLLIWLLETSTGDLSEIELRGPENAYYRTARIQSGQPSKHIFFERALNQSNMSHLIFTNHYFLQDCLSVLDHLDVLVVDEAHQLKNAVSERFKRVFTYQDMKFFVGQIGSPDQDRLLSGYIADNQTASEYLLVDLIDKLNQNVDFLFSRLQAGNIKKAVKVLDEGIQFTSIFLSTIRSTNNYQALYNHVHFYRESLEELKDGLLNEIYQIKGGHNFQLVKVILTESDMETIHNHLGQLSSIILISGTLEVRESFKHLDFWFKDLPYDTKVMSLDSLHDRTKLFIPSDIPEYNTEDEEYFYALVEYISIYLYETGGRLMVLFSNYDLLQKIYDFTKEVGLFNDFAVLKQTKSTSAHKLLVQYNQLDRALLLATTSFSEGINIEGSGDKCVMLPKLPFPVPSDNHFKSFHKNDLPEAVFRFRQVIGRVRRHPDDKGLILLMDNRILSKSYKNAFLKYFPSENVIEGDRKTFKAFLSHL</sequence>